<dbReference type="AlphaFoldDB" id="A0AB35HR38"/>
<accession>A0AB35HR38</accession>
<proteinExistence type="predicted"/>
<keyword evidence="1" id="KW-0812">Transmembrane</keyword>
<reference evidence="2" key="2">
    <citation type="journal article" date="2021" name="BMC Microbiol.">
        <title>The diversity among the species Tetragenococcus halophilus including new isolates from a lupine seed fermentation.</title>
        <authorList>
            <person name="Link T."/>
            <person name="Vogel R.F."/>
            <person name="Ehrmann M.A."/>
        </authorList>
    </citation>
    <scope>NUCLEOTIDE SEQUENCE</scope>
    <source>
        <strain evidence="2">TMW 2.2257</strain>
    </source>
</reference>
<evidence type="ECO:0000256" key="1">
    <source>
        <dbReference type="SAM" id="Phobius"/>
    </source>
</evidence>
<keyword evidence="1" id="KW-1133">Transmembrane helix</keyword>
<evidence type="ECO:0000313" key="3">
    <source>
        <dbReference type="Proteomes" id="UP001057280"/>
    </source>
</evidence>
<gene>
    <name evidence="2" type="ORF">HXW75_09930</name>
</gene>
<protein>
    <submittedName>
        <fullName evidence="2">Uncharacterized protein</fullName>
    </submittedName>
</protein>
<comment type="caution">
    <text evidence="2">The sequence shown here is derived from an EMBL/GenBank/DDBJ whole genome shotgun (WGS) entry which is preliminary data.</text>
</comment>
<reference evidence="2" key="1">
    <citation type="submission" date="2020-06" db="EMBL/GenBank/DDBJ databases">
        <authorList>
            <person name="Link T."/>
            <person name="Ehrmann M."/>
        </authorList>
    </citation>
    <scope>NUCLEOTIDE SEQUENCE</scope>
    <source>
        <strain evidence="2">TMW 2.2257</strain>
    </source>
</reference>
<name>A0AB35HR38_TETHA</name>
<dbReference type="EMBL" id="JACACB010000032">
    <property type="protein sequence ID" value="MCO8298790.1"/>
    <property type="molecule type" value="Genomic_DNA"/>
</dbReference>
<organism evidence="2 3">
    <name type="scientific">Tetragenococcus halophilus</name>
    <name type="common">Pediococcus halophilus</name>
    <dbReference type="NCBI Taxonomy" id="51669"/>
    <lineage>
        <taxon>Bacteria</taxon>
        <taxon>Bacillati</taxon>
        <taxon>Bacillota</taxon>
        <taxon>Bacilli</taxon>
        <taxon>Lactobacillales</taxon>
        <taxon>Enterococcaceae</taxon>
        <taxon>Tetragenococcus</taxon>
    </lineage>
</organism>
<feature type="transmembrane region" description="Helical" evidence="1">
    <location>
        <begin position="21"/>
        <end position="41"/>
    </location>
</feature>
<sequence>MNREQEVKYLKSKYRKLTKKDTKLTLIGGLWFVCTLLFTYFSGAEFTIFNVTVGAFLISQTSYFFIKGFNIQTDQLSEIEAKLEAYGENPKD</sequence>
<keyword evidence="1" id="KW-0472">Membrane</keyword>
<feature type="transmembrane region" description="Helical" evidence="1">
    <location>
        <begin position="47"/>
        <end position="66"/>
    </location>
</feature>
<evidence type="ECO:0000313" key="2">
    <source>
        <dbReference type="EMBL" id="MCO8298790.1"/>
    </source>
</evidence>
<dbReference type="RefSeq" id="WP_253210321.1">
    <property type="nucleotide sequence ID" value="NZ_JACACB010000032.1"/>
</dbReference>
<dbReference type="Proteomes" id="UP001057280">
    <property type="component" value="Unassembled WGS sequence"/>
</dbReference>